<sequence>MTWNGWEALLLRRGVEQEVFRMNEDGRLTA</sequence>
<evidence type="ECO:0000313" key="2">
    <source>
        <dbReference type="Proteomes" id="UP001057134"/>
    </source>
</evidence>
<reference evidence="1" key="1">
    <citation type="submission" date="2018-02" db="EMBL/GenBank/DDBJ databases">
        <authorList>
            <person name="Kim S.-K."/>
            <person name="Jung H.-I."/>
            <person name="Lee S.-W."/>
        </authorList>
    </citation>
    <scope>NUCLEOTIDE SEQUENCE</scope>
    <source>
        <strain evidence="1">SK3146</strain>
    </source>
</reference>
<gene>
    <name evidence="1" type="ORF">SK3146_04740</name>
</gene>
<accession>A0ABY4RUY7</accession>
<dbReference type="Proteomes" id="UP001057134">
    <property type="component" value="Chromosome"/>
</dbReference>
<reference evidence="1" key="2">
    <citation type="journal article" date="2021" name="J Anim Sci Technol">
        <title>Complete genome sequence of Paenibacillus konkukensis sp. nov. SK3146 as a potential probiotic strain.</title>
        <authorList>
            <person name="Jung H.I."/>
            <person name="Park S."/>
            <person name="Niu K.M."/>
            <person name="Lee S.W."/>
            <person name="Kothari D."/>
            <person name="Yi K.J."/>
            <person name="Kim S.K."/>
        </authorList>
    </citation>
    <scope>NUCLEOTIDE SEQUENCE</scope>
    <source>
        <strain evidence="1">SK3146</strain>
    </source>
</reference>
<evidence type="ECO:0000313" key="1">
    <source>
        <dbReference type="EMBL" id="UQZ85451.1"/>
    </source>
</evidence>
<organism evidence="1 2">
    <name type="scientific">Paenibacillus konkukensis</name>
    <dbReference type="NCBI Taxonomy" id="2020716"/>
    <lineage>
        <taxon>Bacteria</taxon>
        <taxon>Bacillati</taxon>
        <taxon>Bacillota</taxon>
        <taxon>Bacilli</taxon>
        <taxon>Bacillales</taxon>
        <taxon>Paenibacillaceae</taxon>
        <taxon>Paenibacillus</taxon>
    </lineage>
</organism>
<proteinExistence type="predicted"/>
<keyword evidence="2" id="KW-1185">Reference proteome</keyword>
<name>A0ABY4RUY7_9BACL</name>
<protein>
    <submittedName>
        <fullName evidence="1">Uncharacterized protein</fullName>
    </submittedName>
</protein>
<dbReference type="EMBL" id="CP027059">
    <property type="protein sequence ID" value="UQZ85451.1"/>
    <property type="molecule type" value="Genomic_DNA"/>
</dbReference>